<dbReference type="PROSITE" id="PS51257">
    <property type="entry name" value="PROKAR_LIPOPROTEIN"/>
    <property type="match status" value="1"/>
</dbReference>
<comment type="similarity">
    <text evidence="2">Belongs to the BexD/CtrA/VexA family.</text>
</comment>
<keyword evidence="10" id="KW-0626">Porin</keyword>
<dbReference type="EMBL" id="FMSV02000542">
    <property type="protein sequence ID" value="SEH08020.1"/>
    <property type="molecule type" value="Genomic_DNA"/>
</dbReference>
<evidence type="ECO:0000256" key="8">
    <source>
        <dbReference type="ARBA" id="ARBA00023047"/>
    </source>
</evidence>
<dbReference type="Proteomes" id="UP000236724">
    <property type="component" value="Unassembled WGS sequence"/>
</dbReference>
<keyword evidence="13" id="KW-0998">Cell outer membrane</keyword>
<dbReference type="GO" id="GO:0015288">
    <property type="term" value="F:porin activity"/>
    <property type="evidence" value="ECO:0007669"/>
    <property type="project" value="UniProtKB-KW"/>
</dbReference>
<evidence type="ECO:0000256" key="3">
    <source>
        <dbReference type="ARBA" id="ARBA00022448"/>
    </source>
</evidence>
<keyword evidence="14" id="KW-0449">Lipoprotein</keyword>
<dbReference type="InterPro" id="IPR054765">
    <property type="entry name" value="SLBB_dom"/>
</dbReference>
<evidence type="ECO:0000256" key="4">
    <source>
        <dbReference type="ARBA" id="ARBA00022452"/>
    </source>
</evidence>
<keyword evidence="8" id="KW-0625">Polysaccharide transport</keyword>
<dbReference type="RefSeq" id="WP_103921603.1">
    <property type="nucleotide sequence ID" value="NZ_FMSV02000542.1"/>
</dbReference>
<dbReference type="Pfam" id="PF02563">
    <property type="entry name" value="Poly_export"/>
    <property type="match status" value="1"/>
</dbReference>
<comment type="subcellular location">
    <subcellularLocation>
        <location evidence="1">Cell outer membrane</location>
        <topology evidence="1">Multi-pass membrane protein</topology>
    </subcellularLocation>
</comment>
<feature type="domain" description="Polysaccharide export protein N-terminal" evidence="16">
    <location>
        <begin position="47"/>
        <end position="114"/>
    </location>
</feature>
<evidence type="ECO:0000256" key="10">
    <source>
        <dbReference type="ARBA" id="ARBA00023114"/>
    </source>
</evidence>
<sequence length="246" mass="27519">MSIFLSKKFFLVCLLTLFLAACSSKRPPAYQENPQFPPPPKMGFGALQPGDSIDIRFRYWSELDDSQTIRPDGKITLPIVDDVVAAGLMPEELDAELTHLYSEELKDPEISVVVRMLANRTVYVGGEVFTPGEVEMKNKMTLMQAVMAAGGFNMTSAEVENVVVIRQADNMHYATTINLKKILQQPNTPPFYLAALDVVYVPRTKIVQLNQWIDQYITRMLPDTRSFNIGVVKTVGNTSYSYGLGN</sequence>
<dbReference type="GO" id="GO:0046930">
    <property type="term" value="C:pore complex"/>
    <property type="evidence" value="ECO:0007669"/>
    <property type="project" value="UniProtKB-KW"/>
</dbReference>
<reference evidence="18 19" key="1">
    <citation type="submission" date="2016-10" db="EMBL/GenBank/DDBJ databases">
        <authorList>
            <person name="de Groot N.N."/>
        </authorList>
    </citation>
    <scope>NUCLEOTIDE SEQUENCE [LARGE SCALE GENOMIC DNA]</scope>
    <source>
        <strain evidence="18">MBHS1</strain>
    </source>
</reference>
<evidence type="ECO:0000256" key="14">
    <source>
        <dbReference type="ARBA" id="ARBA00023288"/>
    </source>
</evidence>
<keyword evidence="12" id="KW-0564">Palmitate</keyword>
<dbReference type="Gene3D" id="3.10.560.10">
    <property type="entry name" value="Outer membrane lipoprotein wza domain like"/>
    <property type="match status" value="1"/>
</dbReference>
<keyword evidence="9" id="KW-0406">Ion transport</keyword>
<dbReference type="GO" id="GO:0015159">
    <property type="term" value="F:polysaccharide transmembrane transporter activity"/>
    <property type="evidence" value="ECO:0007669"/>
    <property type="project" value="InterPro"/>
</dbReference>
<evidence type="ECO:0000256" key="7">
    <source>
        <dbReference type="ARBA" id="ARBA00022729"/>
    </source>
</evidence>
<dbReference type="InterPro" id="IPR049712">
    <property type="entry name" value="Poly_export"/>
</dbReference>
<dbReference type="PANTHER" id="PTHR33619">
    <property type="entry name" value="POLYSACCHARIDE EXPORT PROTEIN GFCE-RELATED"/>
    <property type="match status" value="1"/>
</dbReference>
<evidence type="ECO:0000313" key="19">
    <source>
        <dbReference type="Proteomes" id="UP000236724"/>
    </source>
</evidence>
<keyword evidence="11" id="KW-0472">Membrane</keyword>
<dbReference type="OrthoDB" id="9808421at2"/>
<keyword evidence="4" id="KW-1134">Transmembrane beta strand</keyword>
<accession>A0A1H6FD51</accession>
<evidence type="ECO:0000256" key="11">
    <source>
        <dbReference type="ARBA" id="ARBA00023136"/>
    </source>
</evidence>
<evidence type="ECO:0000256" key="15">
    <source>
        <dbReference type="SAM" id="SignalP"/>
    </source>
</evidence>
<dbReference type="GO" id="GO:0006811">
    <property type="term" value="P:monoatomic ion transport"/>
    <property type="evidence" value="ECO:0007669"/>
    <property type="project" value="UniProtKB-KW"/>
</dbReference>
<proteinExistence type="inferred from homology"/>
<evidence type="ECO:0000313" key="18">
    <source>
        <dbReference type="EMBL" id="SEH08020.1"/>
    </source>
</evidence>
<protein>
    <submittedName>
        <fullName evidence="18">Polysaccharide biosynthesis/export protein</fullName>
    </submittedName>
</protein>
<keyword evidence="5" id="KW-0762">Sugar transport</keyword>
<dbReference type="InterPro" id="IPR003715">
    <property type="entry name" value="Poly_export_N"/>
</dbReference>
<keyword evidence="6" id="KW-0812">Transmembrane</keyword>
<keyword evidence="3" id="KW-0813">Transport</keyword>
<evidence type="ECO:0000256" key="5">
    <source>
        <dbReference type="ARBA" id="ARBA00022597"/>
    </source>
</evidence>
<gene>
    <name evidence="18" type="ORF">MBHS_03907</name>
</gene>
<keyword evidence="19" id="KW-1185">Reference proteome</keyword>
<dbReference type="PANTHER" id="PTHR33619:SF3">
    <property type="entry name" value="POLYSACCHARIDE EXPORT PROTEIN GFCE-RELATED"/>
    <property type="match status" value="1"/>
</dbReference>
<feature type="chain" id="PRO_5014757600" evidence="15">
    <location>
        <begin position="21"/>
        <end position="246"/>
    </location>
</feature>
<evidence type="ECO:0000259" key="17">
    <source>
        <dbReference type="Pfam" id="PF22461"/>
    </source>
</evidence>
<evidence type="ECO:0000256" key="13">
    <source>
        <dbReference type="ARBA" id="ARBA00023237"/>
    </source>
</evidence>
<feature type="domain" description="SLBB" evidence="17">
    <location>
        <begin position="121"/>
        <end position="201"/>
    </location>
</feature>
<dbReference type="AlphaFoldDB" id="A0A1H6FD51"/>
<dbReference type="GO" id="GO:0009279">
    <property type="term" value="C:cell outer membrane"/>
    <property type="evidence" value="ECO:0007669"/>
    <property type="project" value="UniProtKB-SubCell"/>
</dbReference>
<name>A0A1H6FD51_9GAMM</name>
<keyword evidence="7 15" id="KW-0732">Signal</keyword>
<feature type="signal peptide" evidence="15">
    <location>
        <begin position="1"/>
        <end position="20"/>
    </location>
</feature>
<dbReference type="Gene3D" id="3.30.1950.10">
    <property type="entry name" value="wza like domain"/>
    <property type="match status" value="1"/>
</dbReference>
<evidence type="ECO:0000256" key="9">
    <source>
        <dbReference type="ARBA" id="ARBA00023065"/>
    </source>
</evidence>
<evidence type="ECO:0000256" key="6">
    <source>
        <dbReference type="ARBA" id="ARBA00022692"/>
    </source>
</evidence>
<evidence type="ECO:0000259" key="16">
    <source>
        <dbReference type="Pfam" id="PF02563"/>
    </source>
</evidence>
<evidence type="ECO:0000256" key="2">
    <source>
        <dbReference type="ARBA" id="ARBA00009450"/>
    </source>
</evidence>
<dbReference type="Pfam" id="PF22461">
    <property type="entry name" value="SLBB_2"/>
    <property type="match status" value="1"/>
</dbReference>
<organism evidence="18 19">
    <name type="scientific">Candidatus Venteria ishoeyi</name>
    <dbReference type="NCBI Taxonomy" id="1899563"/>
    <lineage>
        <taxon>Bacteria</taxon>
        <taxon>Pseudomonadati</taxon>
        <taxon>Pseudomonadota</taxon>
        <taxon>Gammaproteobacteria</taxon>
        <taxon>Thiotrichales</taxon>
        <taxon>Thiotrichaceae</taxon>
        <taxon>Venteria</taxon>
    </lineage>
</organism>
<evidence type="ECO:0000256" key="12">
    <source>
        <dbReference type="ARBA" id="ARBA00023139"/>
    </source>
</evidence>
<evidence type="ECO:0000256" key="1">
    <source>
        <dbReference type="ARBA" id="ARBA00004571"/>
    </source>
</evidence>